<keyword evidence="1" id="KW-1185">Reference proteome</keyword>
<protein>
    <submittedName>
        <fullName evidence="2">Uncharacterized protein</fullName>
    </submittedName>
</protein>
<dbReference type="WBParaSite" id="nRc.2.0.1.t18649-RA">
    <property type="protein sequence ID" value="nRc.2.0.1.t18649-RA"/>
    <property type="gene ID" value="nRc.2.0.1.g18649"/>
</dbReference>
<dbReference type="AlphaFoldDB" id="A0A915IX31"/>
<organism evidence="1 2">
    <name type="scientific">Romanomermis culicivorax</name>
    <name type="common">Nematode worm</name>
    <dbReference type="NCBI Taxonomy" id="13658"/>
    <lineage>
        <taxon>Eukaryota</taxon>
        <taxon>Metazoa</taxon>
        <taxon>Ecdysozoa</taxon>
        <taxon>Nematoda</taxon>
        <taxon>Enoplea</taxon>
        <taxon>Dorylaimia</taxon>
        <taxon>Mermithida</taxon>
        <taxon>Mermithoidea</taxon>
        <taxon>Mermithidae</taxon>
        <taxon>Romanomermis</taxon>
    </lineage>
</organism>
<sequence>MLQHVCREKCRRVNRALGDWHARVHAFLPPFDVKGKVALELVVNAKFSTDDDATLALLDVFAASIILSQMSSLLQPKKKHKEYLPDRTKARYHESSFTIAKSRLIASTNDEQQSSSTME</sequence>
<evidence type="ECO:0000313" key="2">
    <source>
        <dbReference type="WBParaSite" id="nRc.2.0.1.t18649-RA"/>
    </source>
</evidence>
<evidence type="ECO:0000313" key="1">
    <source>
        <dbReference type="Proteomes" id="UP000887565"/>
    </source>
</evidence>
<dbReference type="Proteomes" id="UP000887565">
    <property type="component" value="Unplaced"/>
</dbReference>
<accession>A0A915IX31</accession>
<proteinExistence type="predicted"/>
<reference evidence="2" key="1">
    <citation type="submission" date="2022-11" db="UniProtKB">
        <authorList>
            <consortium name="WormBaseParasite"/>
        </authorList>
    </citation>
    <scope>IDENTIFICATION</scope>
</reference>
<name>A0A915IX31_ROMCU</name>